<evidence type="ECO:0000313" key="1">
    <source>
        <dbReference type="EMBL" id="ALV07720.1"/>
    </source>
</evidence>
<keyword evidence="2" id="KW-1185">Reference proteome</keyword>
<organism evidence="1 2">
    <name type="scientific">Roseateles depolymerans</name>
    <dbReference type="NCBI Taxonomy" id="76731"/>
    <lineage>
        <taxon>Bacteria</taxon>
        <taxon>Pseudomonadati</taxon>
        <taxon>Pseudomonadota</taxon>
        <taxon>Betaproteobacteria</taxon>
        <taxon>Burkholderiales</taxon>
        <taxon>Sphaerotilaceae</taxon>
        <taxon>Roseateles</taxon>
    </lineage>
</organism>
<evidence type="ECO:0000313" key="2">
    <source>
        <dbReference type="Proteomes" id="UP000060699"/>
    </source>
</evidence>
<gene>
    <name evidence="1" type="ORF">RD2015_3262</name>
</gene>
<dbReference type="AlphaFoldDB" id="A0A0U3CGA8"/>
<reference evidence="1 2" key="1">
    <citation type="submission" date="2015-12" db="EMBL/GenBank/DDBJ databases">
        <title>Complete genome of Roseateles depolymerans KCTC 42856.</title>
        <authorList>
            <person name="Kim K.M."/>
        </authorList>
    </citation>
    <scope>NUCLEOTIDE SEQUENCE [LARGE SCALE GENOMIC DNA]</scope>
    <source>
        <strain evidence="1 2">KCTC 42856</strain>
    </source>
</reference>
<dbReference type="RefSeq" id="WP_058935784.1">
    <property type="nucleotide sequence ID" value="NZ_CP013729.1"/>
</dbReference>
<dbReference type="Proteomes" id="UP000060699">
    <property type="component" value="Chromosome"/>
</dbReference>
<protein>
    <submittedName>
        <fullName evidence="1">Uncharacterized protein</fullName>
    </submittedName>
</protein>
<accession>A0A0U3CGA8</accession>
<name>A0A0U3CGA8_9BURK</name>
<proteinExistence type="predicted"/>
<dbReference type="KEGG" id="rdp:RD2015_3262"/>
<dbReference type="STRING" id="76731.RD2015_3262"/>
<dbReference type="EMBL" id="CP013729">
    <property type="protein sequence ID" value="ALV07720.1"/>
    <property type="molecule type" value="Genomic_DNA"/>
</dbReference>
<sequence>MCEPWSFEDGPIVAERIKREYAAALLSALPDVASAAGCPEPVVEGYKSIATVMLRSARRCQAVADPRLITSRTHLAREAGAARSLFDAVRLHLIARQLNALSLQDNWLPDLELVLIAEQQVEAFLEDIELPLPSNEGGRPP</sequence>